<keyword evidence="4" id="KW-0804">Transcription</keyword>
<evidence type="ECO:0000256" key="3">
    <source>
        <dbReference type="ARBA" id="ARBA00023125"/>
    </source>
</evidence>
<keyword evidence="3" id="KW-0238">DNA-binding</keyword>
<evidence type="ECO:0000256" key="1">
    <source>
        <dbReference type="ARBA" id="ARBA00009437"/>
    </source>
</evidence>
<dbReference type="EMBL" id="JASNVU010000012">
    <property type="protein sequence ID" value="MDK4335605.1"/>
    <property type="molecule type" value="Genomic_DNA"/>
</dbReference>
<reference evidence="6" key="1">
    <citation type="submission" date="2023-05" db="EMBL/GenBank/DDBJ databases">
        <title>Metabolic capabilities are highly conserved among human nasal-associated Corynebacterium species in pangenomic analyses.</title>
        <authorList>
            <person name="Tran T.H."/>
            <person name="Roberts A.Q."/>
            <person name="Escapa I.F."/>
            <person name="Gao W."/>
            <person name="Conlan S."/>
            <person name="Kong H."/>
            <person name="Segre J.A."/>
            <person name="Kelly M.S."/>
            <person name="Lemon K.P."/>
        </authorList>
    </citation>
    <scope>NUCLEOTIDE SEQUENCE</scope>
    <source>
        <strain evidence="6">KPL2618</strain>
    </source>
</reference>
<proteinExistence type="inferred from homology"/>
<dbReference type="GeneID" id="81674154"/>
<dbReference type="InterPro" id="IPR050950">
    <property type="entry name" value="HTH-type_LysR_regulators"/>
</dbReference>
<comment type="caution">
    <text evidence="6">The sequence shown here is derived from an EMBL/GenBank/DDBJ whole genome shotgun (WGS) entry which is preliminary data.</text>
</comment>
<sequence>MDIQRVKYFLTLADSPTVTAAASKLGITQPALSRQLRRFEKEVGLELLERGTGATGSPATSLRLNDTARSLLPSCRRLYAENRSTERAAEVLRQGVVERLIIAATQTTISTIVAPLIATAQEGIPVITTQPIEHYAAFNALEGNADAVVSPLPPRDDLCFHALGQAPIRAWVPPNCALAGRDNVDIAQLSQHRLALPSHRSVSRTLFDAFLGTASAPLGEMIECDDTATLLALAKAEKALAICTAIAEANLVPLKITAGDESLQGVPLYLVWNPGHFASAQLEKLGDALQNYIAAATTA</sequence>
<gene>
    <name evidence="6" type="ORF">QPX58_09310</name>
</gene>
<dbReference type="CDD" id="cd05466">
    <property type="entry name" value="PBP2_LTTR_substrate"/>
    <property type="match status" value="1"/>
</dbReference>
<dbReference type="SUPFAM" id="SSF46785">
    <property type="entry name" value="Winged helix' DNA-binding domain"/>
    <property type="match status" value="1"/>
</dbReference>
<dbReference type="InterPro" id="IPR036390">
    <property type="entry name" value="WH_DNA-bd_sf"/>
</dbReference>
<keyword evidence="2" id="KW-0805">Transcription regulation</keyword>
<dbReference type="InterPro" id="IPR036388">
    <property type="entry name" value="WH-like_DNA-bd_sf"/>
</dbReference>
<protein>
    <submittedName>
        <fullName evidence="6">LysR family transcriptional regulator</fullName>
    </submittedName>
</protein>
<dbReference type="Pfam" id="PF00126">
    <property type="entry name" value="HTH_1"/>
    <property type="match status" value="1"/>
</dbReference>
<evidence type="ECO:0000313" key="7">
    <source>
        <dbReference type="Proteomes" id="UP001230317"/>
    </source>
</evidence>
<comment type="similarity">
    <text evidence="1">Belongs to the LysR transcriptional regulatory family.</text>
</comment>
<dbReference type="SUPFAM" id="SSF53850">
    <property type="entry name" value="Periplasmic binding protein-like II"/>
    <property type="match status" value="1"/>
</dbReference>
<dbReference type="InterPro" id="IPR005119">
    <property type="entry name" value="LysR_subst-bd"/>
</dbReference>
<evidence type="ECO:0000259" key="5">
    <source>
        <dbReference type="PROSITE" id="PS50931"/>
    </source>
</evidence>
<dbReference type="GO" id="GO:0003677">
    <property type="term" value="F:DNA binding"/>
    <property type="evidence" value="ECO:0007669"/>
    <property type="project" value="UniProtKB-KW"/>
</dbReference>
<dbReference type="InterPro" id="IPR000847">
    <property type="entry name" value="LysR_HTH_N"/>
</dbReference>
<evidence type="ECO:0000256" key="2">
    <source>
        <dbReference type="ARBA" id="ARBA00023015"/>
    </source>
</evidence>
<dbReference type="Pfam" id="PF03466">
    <property type="entry name" value="LysR_substrate"/>
    <property type="match status" value="1"/>
</dbReference>
<name>A0AAP4BYM4_9CORY</name>
<dbReference type="GO" id="GO:0005829">
    <property type="term" value="C:cytosol"/>
    <property type="evidence" value="ECO:0007669"/>
    <property type="project" value="TreeGrafter"/>
</dbReference>
<evidence type="ECO:0000256" key="4">
    <source>
        <dbReference type="ARBA" id="ARBA00023163"/>
    </source>
</evidence>
<dbReference type="PANTHER" id="PTHR30419">
    <property type="entry name" value="HTH-TYPE TRANSCRIPTIONAL REGULATOR YBHD"/>
    <property type="match status" value="1"/>
</dbReference>
<dbReference type="AlphaFoldDB" id="A0AAP4BYM4"/>
<organism evidence="6 7">
    <name type="scientific">Corynebacterium accolens</name>
    <dbReference type="NCBI Taxonomy" id="38284"/>
    <lineage>
        <taxon>Bacteria</taxon>
        <taxon>Bacillati</taxon>
        <taxon>Actinomycetota</taxon>
        <taxon>Actinomycetes</taxon>
        <taxon>Mycobacteriales</taxon>
        <taxon>Corynebacteriaceae</taxon>
        <taxon>Corynebacterium</taxon>
    </lineage>
</organism>
<dbReference type="Gene3D" id="1.10.10.10">
    <property type="entry name" value="Winged helix-like DNA-binding domain superfamily/Winged helix DNA-binding domain"/>
    <property type="match status" value="1"/>
</dbReference>
<evidence type="ECO:0000313" key="6">
    <source>
        <dbReference type="EMBL" id="MDK4335605.1"/>
    </source>
</evidence>
<dbReference type="RefSeq" id="WP_005276279.1">
    <property type="nucleotide sequence ID" value="NZ_CP046605.1"/>
</dbReference>
<dbReference type="PRINTS" id="PR00039">
    <property type="entry name" value="HTHLYSR"/>
</dbReference>
<dbReference type="Gene3D" id="3.40.190.290">
    <property type="match status" value="1"/>
</dbReference>
<feature type="domain" description="HTH lysR-type" evidence="5">
    <location>
        <begin position="1"/>
        <end position="57"/>
    </location>
</feature>
<dbReference type="Proteomes" id="UP001230317">
    <property type="component" value="Unassembled WGS sequence"/>
</dbReference>
<accession>A0AAP4BYM4</accession>
<dbReference type="PANTHER" id="PTHR30419:SF30">
    <property type="entry name" value="LYSR FAMILY TRANSCRIPTIONAL REGULATOR"/>
    <property type="match status" value="1"/>
</dbReference>
<dbReference type="GO" id="GO:0003700">
    <property type="term" value="F:DNA-binding transcription factor activity"/>
    <property type="evidence" value="ECO:0007669"/>
    <property type="project" value="InterPro"/>
</dbReference>
<dbReference type="PROSITE" id="PS50931">
    <property type="entry name" value="HTH_LYSR"/>
    <property type="match status" value="1"/>
</dbReference>